<evidence type="ECO:0000313" key="1">
    <source>
        <dbReference type="EMBL" id="MFB2897831.1"/>
    </source>
</evidence>
<protein>
    <submittedName>
        <fullName evidence="1">DUF3368 domain-containing protein</fullName>
    </submittedName>
</protein>
<dbReference type="EMBL" id="JBHFNR010000266">
    <property type="protein sequence ID" value="MFB2897831.1"/>
    <property type="molecule type" value="Genomic_DNA"/>
</dbReference>
<dbReference type="InterPro" id="IPR021799">
    <property type="entry name" value="PIN-like_prokaryotic"/>
</dbReference>
<dbReference type="Proteomes" id="UP001576784">
    <property type="component" value="Unassembled WGS sequence"/>
</dbReference>
<keyword evidence="2" id="KW-1185">Reference proteome</keyword>
<dbReference type="RefSeq" id="WP_413267442.1">
    <property type="nucleotide sequence ID" value="NZ_JBHFNR010000266.1"/>
</dbReference>
<sequence>MIVISDTSPILYLLLINQLDLLPRLYSTLIIPDVVQAEMQATGAPVVLQEWIAKPPQWLEIRPVPPGNYPPLQRLQAGEQAAIFLAQSLQADLLIVDDLAARQIAQQLGIKITGLLGILGEAARRKWIDFPETLKQLLQATNFRVSPQLVEDLLKEFS</sequence>
<organism evidence="1 2">
    <name type="scientific">Floridaenema flaviceps BLCC-F50</name>
    <dbReference type="NCBI Taxonomy" id="3153642"/>
    <lineage>
        <taxon>Bacteria</taxon>
        <taxon>Bacillati</taxon>
        <taxon>Cyanobacteriota</taxon>
        <taxon>Cyanophyceae</taxon>
        <taxon>Oscillatoriophycideae</taxon>
        <taxon>Aerosakkonematales</taxon>
        <taxon>Aerosakkonemataceae</taxon>
        <taxon>Floridanema</taxon>
        <taxon>Floridanema flaviceps</taxon>
    </lineage>
</organism>
<reference evidence="1 2" key="1">
    <citation type="submission" date="2024-09" db="EMBL/GenBank/DDBJ databases">
        <title>Floridaenema gen nov. (Aerosakkonemataceae, Aerosakkonematales ord. nov., Cyanobacteria) from benthic tropical and subtropical fresh waters, with the description of four new species.</title>
        <authorList>
            <person name="Moretto J.A."/>
            <person name="Berthold D.E."/>
            <person name="Lefler F.W."/>
            <person name="Huang I.-S."/>
            <person name="Laughinghouse H. IV."/>
        </authorList>
    </citation>
    <scope>NUCLEOTIDE SEQUENCE [LARGE SCALE GENOMIC DNA]</scope>
    <source>
        <strain evidence="1 2">BLCC-F50</strain>
    </source>
</reference>
<name>A0ABV4Y1L8_9CYAN</name>
<gene>
    <name evidence="1" type="ORF">ACE1CI_33355</name>
</gene>
<accession>A0ABV4Y1L8</accession>
<comment type="caution">
    <text evidence="1">The sequence shown here is derived from an EMBL/GenBank/DDBJ whole genome shotgun (WGS) entry which is preliminary data.</text>
</comment>
<proteinExistence type="predicted"/>
<dbReference type="Pfam" id="PF11848">
    <property type="entry name" value="DUF3368"/>
    <property type="match status" value="1"/>
</dbReference>
<dbReference type="PANTHER" id="PTHR39550">
    <property type="entry name" value="SLL0658 PROTEIN"/>
    <property type="match status" value="1"/>
</dbReference>
<dbReference type="PANTHER" id="PTHR39550:SF1">
    <property type="entry name" value="SLL0658 PROTEIN"/>
    <property type="match status" value="1"/>
</dbReference>
<evidence type="ECO:0000313" key="2">
    <source>
        <dbReference type="Proteomes" id="UP001576784"/>
    </source>
</evidence>